<feature type="compositionally biased region" description="Low complexity" evidence="2">
    <location>
        <begin position="65"/>
        <end position="74"/>
    </location>
</feature>
<feature type="region of interest" description="Disordered" evidence="2">
    <location>
        <begin position="43"/>
        <end position="74"/>
    </location>
</feature>
<evidence type="ECO:0008006" key="6">
    <source>
        <dbReference type="Google" id="ProtNLM"/>
    </source>
</evidence>
<organism evidence="4 5">
    <name type="scientific">Streptomyces capoamus</name>
    <dbReference type="NCBI Taxonomy" id="68183"/>
    <lineage>
        <taxon>Bacteria</taxon>
        <taxon>Bacillati</taxon>
        <taxon>Actinomycetota</taxon>
        <taxon>Actinomycetes</taxon>
        <taxon>Kitasatosporales</taxon>
        <taxon>Streptomycetaceae</taxon>
        <taxon>Streptomyces</taxon>
    </lineage>
</organism>
<sequence>MGYPTISGFAALIAAPLTRPRRIVLAVAATLAGCSMSACSGIGGSQTDTAPPDATVSASQDTRSAGDAQDTQGDAAGDTFTVALDKTATWNNGVKAHLGGFSRGTSGEYASPSGKAYLAFSVTVQNGSKSAIDLSMISLSCPDGAEQMFDTDAGFGGTPDTHLLPGKSQTWKAACEFPKKARSVQIEITPTDTSGSGWYRTAIFTGQVQ</sequence>
<feature type="signal peptide" evidence="3">
    <location>
        <begin position="1"/>
        <end position="40"/>
    </location>
</feature>
<proteinExistence type="predicted"/>
<comment type="caution">
    <text evidence="4">The sequence shown here is derived from an EMBL/GenBank/DDBJ whole genome shotgun (WGS) entry which is preliminary data.</text>
</comment>
<evidence type="ECO:0000256" key="3">
    <source>
        <dbReference type="SAM" id="SignalP"/>
    </source>
</evidence>
<accession>A0A919C281</accession>
<dbReference type="Gene3D" id="2.60.40.1240">
    <property type="match status" value="1"/>
</dbReference>
<dbReference type="Proteomes" id="UP000619355">
    <property type="component" value="Unassembled WGS sequence"/>
</dbReference>
<dbReference type="RefSeq" id="WP_189980420.1">
    <property type="nucleotide sequence ID" value="NZ_BNBF01000005.1"/>
</dbReference>
<protein>
    <recommendedName>
        <fullName evidence="6">DUF4352 domain-containing protein</fullName>
    </recommendedName>
</protein>
<dbReference type="EMBL" id="BNBF01000005">
    <property type="protein sequence ID" value="GHG43726.1"/>
    <property type="molecule type" value="Genomic_DNA"/>
</dbReference>
<evidence type="ECO:0000256" key="1">
    <source>
        <dbReference type="ARBA" id="ARBA00022729"/>
    </source>
</evidence>
<evidence type="ECO:0000256" key="2">
    <source>
        <dbReference type="SAM" id="MobiDB-lite"/>
    </source>
</evidence>
<dbReference type="AlphaFoldDB" id="A0A919C281"/>
<name>A0A919C281_9ACTN</name>
<evidence type="ECO:0000313" key="4">
    <source>
        <dbReference type="EMBL" id="GHG43726.1"/>
    </source>
</evidence>
<keyword evidence="1 3" id="KW-0732">Signal</keyword>
<gene>
    <name evidence="4" type="ORF">GCM10018980_20780</name>
</gene>
<dbReference type="InterPro" id="IPR029050">
    <property type="entry name" value="Immunoprotect_excell_Ig-like"/>
</dbReference>
<evidence type="ECO:0000313" key="5">
    <source>
        <dbReference type="Proteomes" id="UP000619355"/>
    </source>
</evidence>
<feature type="chain" id="PRO_5039545762" description="DUF4352 domain-containing protein" evidence="3">
    <location>
        <begin position="41"/>
        <end position="209"/>
    </location>
</feature>
<keyword evidence="5" id="KW-1185">Reference proteome</keyword>
<reference evidence="5" key="1">
    <citation type="journal article" date="2019" name="Int. J. Syst. Evol. Microbiol.">
        <title>The Global Catalogue of Microorganisms (GCM) 10K type strain sequencing project: providing services to taxonomists for standard genome sequencing and annotation.</title>
        <authorList>
            <consortium name="The Broad Institute Genomics Platform"/>
            <consortium name="The Broad Institute Genome Sequencing Center for Infectious Disease"/>
            <person name="Wu L."/>
            <person name="Ma J."/>
        </authorList>
    </citation>
    <scope>NUCLEOTIDE SEQUENCE [LARGE SCALE GENOMIC DNA]</scope>
    <source>
        <strain evidence="5">JCM 4253</strain>
    </source>
</reference>